<feature type="transmembrane region" description="Helical" evidence="6">
    <location>
        <begin position="29"/>
        <end position="46"/>
    </location>
</feature>
<keyword evidence="8" id="KW-1185">Reference proteome</keyword>
<dbReference type="PATRIC" id="fig|70996.4.peg.2228"/>
<comment type="caution">
    <text evidence="7">The sequence shown here is derived from an EMBL/GenBank/DDBJ whole genome shotgun (WGS) entry which is preliminary data.</text>
</comment>
<dbReference type="STRING" id="70996.SE18_22050"/>
<proteinExistence type="predicted"/>
<gene>
    <name evidence="7" type="ORF">SE18_22050</name>
</gene>
<feature type="region of interest" description="Disordered" evidence="5">
    <location>
        <begin position="179"/>
        <end position="211"/>
    </location>
</feature>
<dbReference type="OrthoDB" id="9826339at2"/>
<feature type="transmembrane region" description="Helical" evidence="6">
    <location>
        <begin position="148"/>
        <end position="168"/>
    </location>
</feature>
<evidence type="ECO:0000256" key="4">
    <source>
        <dbReference type="ARBA" id="ARBA00023136"/>
    </source>
</evidence>
<evidence type="ECO:0000256" key="6">
    <source>
        <dbReference type="SAM" id="Phobius"/>
    </source>
</evidence>
<dbReference type="Proteomes" id="UP000050277">
    <property type="component" value="Unassembled WGS sequence"/>
</dbReference>
<keyword evidence="3 6" id="KW-1133">Transmembrane helix</keyword>
<keyword evidence="2 6" id="KW-0812">Transmembrane</keyword>
<dbReference type="GO" id="GO:0009403">
    <property type="term" value="P:toxin biosynthetic process"/>
    <property type="evidence" value="ECO:0007669"/>
    <property type="project" value="InterPro"/>
</dbReference>
<name>A0A0N8GPM9_9CHLR</name>
<dbReference type="GO" id="GO:0016020">
    <property type="term" value="C:membrane"/>
    <property type="evidence" value="ECO:0007669"/>
    <property type="project" value="UniProtKB-SubCell"/>
</dbReference>
<feature type="transmembrane region" description="Helical" evidence="6">
    <location>
        <begin position="66"/>
        <end position="89"/>
    </location>
</feature>
<evidence type="ECO:0000313" key="7">
    <source>
        <dbReference type="EMBL" id="KPL81346.1"/>
    </source>
</evidence>
<comment type="subcellular location">
    <subcellularLocation>
        <location evidence="1">Membrane</location>
        <topology evidence="1">Multi-pass membrane protein</topology>
    </subcellularLocation>
</comment>
<accession>A0A0N8GPM9</accession>
<evidence type="ECO:0000256" key="1">
    <source>
        <dbReference type="ARBA" id="ARBA00004141"/>
    </source>
</evidence>
<evidence type="ECO:0000256" key="3">
    <source>
        <dbReference type="ARBA" id="ARBA00022989"/>
    </source>
</evidence>
<evidence type="ECO:0000256" key="5">
    <source>
        <dbReference type="SAM" id="MobiDB-lite"/>
    </source>
</evidence>
<reference evidence="7 8" key="1">
    <citation type="submission" date="2015-07" db="EMBL/GenBank/DDBJ databases">
        <title>Whole genome sequence of Herpetosiphon geysericola DSM 7119.</title>
        <authorList>
            <person name="Hemp J."/>
            <person name="Ward L.M."/>
            <person name="Pace L.A."/>
            <person name="Fischer W.W."/>
        </authorList>
    </citation>
    <scope>NUCLEOTIDE SEQUENCE [LARGE SCALE GENOMIC DNA]</scope>
    <source>
        <strain evidence="7 8">DSM 7119</strain>
    </source>
</reference>
<dbReference type="AlphaFoldDB" id="A0A0N8GPM9"/>
<evidence type="ECO:0000256" key="2">
    <source>
        <dbReference type="ARBA" id="ARBA00022692"/>
    </source>
</evidence>
<feature type="transmembrane region" description="Helical" evidence="6">
    <location>
        <begin position="101"/>
        <end position="122"/>
    </location>
</feature>
<feature type="compositionally biased region" description="Basic and acidic residues" evidence="5">
    <location>
        <begin position="179"/>
        <end position="200"/>
    </location>
</feature>
<organism evidence="7 8">
    <name type="scientific">Herpetosiphon geysericola</name>
    <dbReference type="NCBI Taxonomy" id="70996"/>
    <lineage>
        <taxon>Bacteria</taxon>
        <taxon>Bacillati</taxon>
        <taxon>Chloroflexota</taxon>
        <taxon>Chloroflexia</taxon>
        <taxon>Herpetosiphonales</taxon>
        <taxon>Herpetosiphonaceae</taxon>
        <taxon>Herpetosiphon</taxon>
    </lineage>
</organism>
<protein>
    <recommendedName>
        <fullName evidence="9">Colicin V production protein</fullName>
    </recommendedName>
</protein>
<evidence type="ECO:0008006" key="9">
    <source>
        <dbReference type="Google" id="ProtNLM"/>
    </source>
</evidence>
<dbReference type="InterPro" id="IPR003825">
    <property type="entry name" value="Colicin-V_CvpA"/>
</dbReference>
<dbReference type="EMBL" id="LGKP01000035">
    <property type="protein sequence ID" value="KPL81346.1"/>
    <property type="molecule type" value="Genomic_DNA"/>
</dbReference>
<feature type="transmembrane region" description="Helical" evidence="6">
    <location>
        <begin position="6"/>
        <end position="22"/>
    </location>
</feature>
<dbReference type="Pfam" id="PF02674">
    <property type="entry name" value="Colicin_V"/>
    <property type="match status" value="1"/>
</dbReference>
<dbReference type="RefSeq" id="WP_054536623.1">
    <property type="nucleotide sequence ID" value="NZ_LGKP01000035.1"/>
</dbReference>
<sequence>MGLVFNGLLLGVPLGLTILGASRGIQREAMTLIGILLGALLAELWGPIWGPNNATRFNQDIANTTAWISIILLLICTIFIGYGGALLLPSRKQLALGRSRWFGAGAGLFNGILLLSLILRYGNVYNNDLLISEWAASSRVAMVFIERFPTMLLFGVVAIAVLVNLRLLQRLIFKLHGKETKKEEKKKVEEKPADPPKPPEPKPPAPDTVNNPILRDLILAEIKKDKPPA</sequence>
<evidence type="ECO:0000313" key="8">
    <source>
        <dbReference type="Proteomes" id="UP000050277"/>
    </source>
</evidence>
<keyword evidence="4 6" id="KW-0472">Membrane</keyword>